<keyword evidence="2" id="KW-1185">Reference proteome</keyword>
<evidence type="ECO:0000313" key="1">
    <source>
        <dbReference type="EMBL" id="KAF5403666.1"/>
    </source>
</evidence>
<comment type="caution">
    <text evidence="1">The sequence shown here is derived from an EMBL/GenBank/DDBJ whole genome shotgun (WGS) entry which is preliminary data.</text>
</comment>
<reference evidence="1" key="1">
    <citation type="submission" date="2019-05" db="EMBL/GenBank/DDBJ databases">
        <title>Annotation for the trematode Paragonimus heterotremus.</title>
        <authorList>
            <person name="Choi Y.-J."/>
        </authorList>
    </citation>
    <scope>NUCLEOTIDE SEQUENCE</scope>
    <source>
        <strain evidence="1">LC</strain>
    </source>
</reference>
<gene>
    <name evidence="1" type="ORF">PHET_02906</name>
</gene>
<proteinExistence type="predicted"/>
<accession>A0A8J4TKT1</accession>
<evidence type="ECO:0000313" key="2">
    <source>
        <dbReference type="Proteomes" id="UP000748531"/>
    </source>
</evidence>
<organism evidence="1 2">
    <name type="scientific">Paragonimus heterotremus</name>
    <dbReference type="NCBI Taxonomy" id="100268"/>
    <lineage>
        <taxon>Eukaryota</taxon>
        <taxon>Metazoa</taxon>
        <taxon>Spiralia</taxon>
        <taxon>Lophotrochozoa</taxon>
        <taxon>Platyhelminthes</taxon>
        <taxon>Trematoda</taxon>
        <taxon>Digenea</taxon>
        <taxon>Plagiorchiida</taxon>
        <taxon>Troglotremata</taxon>
        <taxon>Troglotrematidae</taxon>
        <taxon>Paragonimus</taxon>
    </lineage>
</organism>
<protein>
    <submittedName>
        <fullName evidence="1">Uncharacterized protein</fullName>
    </submittedName>
</protein>
<dbReference type="OrthoDB" id="6307162at2759"/>
<dbReference type="Proteomes" id="UP000748531">
    <property type="component" value="Unassembled WGS sequence"/>
</dbReference>
<dbReference type="AlphaFoldDB" id="A0A8J4TKT1"/>
<sequence length="79" mass="8980">MDRLCAYCLRWGILVLTNNSPDELVKLAFGMLGFIVCDLLEPLLRKNTVPWCLHVAPHLVRRRAGQSTCKQPACMLQQL</sequence>
<dbReference type="EMBL" id="LUCH01001103">
    <property type="protein sequence ID" value="KAF5403666.1"/>
    <property type="molecule type" value="Genomic_DNA"/>
</dbReference>
<name>A0A8J4TKT1_9TREM</name>